<dbReference type="EMBL" id="JALJOQ010000046">
    <property type="protein sequence ID" value="KAK9805005.1"/>
    <property type="molecule type" value="Genomic_DNA"/>
</dbReference>
<dbReference type="InterPro" id="IPR013641">
    <property type="entry name" value="KTI12/PSTK"/>
</dbReference>
<gene>
    <name evidence="3" type="ORF">WJX73_000675</name>
</gene>
<keyword evidence="2" id="KW-0067">ATP-binding</keyword>
<sequence length="270" mass="30233">MRVNQSHAPGAPDITCVHIPFDDYGSELETDFSPDAWKAGRQQAFKAVAAVLTKHVGQPGHGCMVLVDDNMHLRSMRKDVWHLARQHRAAFVQLYLPCSLDQALQRNSRRPPHQQVPLEVIQRMSERLEAPRPEQYAWERHTVTHSTAENNASGASSAGAVLRALCQAWAASSAAMHAEEEMSHQQSADPETHESLRHKLDLFMRAHISDLMGKQQRDKRQAAAVLNAVRKAMLGRPIGPDKDEHSAKGWLQEREVNFLAACNCALHMPE</sequence>
<evidence type="ECO:0000256" key="1">
    <source>
        <dbReference type="ARBA" id="ARBA00022741"/>
    </source>
</evidence>
<dbReference type="SUPFAM" id="SSF52540">
    <property type="entry name" value="P-loop containing nucleoside triphosphate hydrolases"/>
    <property type="match status" value="1"/>
</dbReference>
<dbReference type="GO" id="GO:0005524">
    <property type="term" value="F:ATP binding"/>
    <property type="evidence" value="ECO:0007669"/>
    <property type="project" value="UniProtKB-KW"/>
</dbReference>
<dbReference type="GO" id="GO:0016301">
    <property type="term" value="F:kinase activity"/>
    <property type="evidence" value="ECO:0007669"/>
    <property type="project" value="TreeGrafter"/>
</dbReference>
<proteinExistence type="predicted"/>
<comment type="caution">
    <text evidence="3">The sequence shown here is derived from an EMBL/GenBank/DDBJ whole genome shotgun (WGS) entry which is preliminary data.</text>
</comment>
<keyword evidence="1" id="KW-0547">Nucleotide-binding</keyword>
<evidence type="ECO:0000313" key="3">
    <source>
        <dbReference type="EMBL" id="KAK9805005.1"/>
    </source>
</evidence>
<dbReference type="Pfam" id="PF08433">
    <property type="entry name" value="KTI12"/>
    <property type="match status" value="1"/>
</dbReference>
<dbReference type="PANTHER" id="PTHR20873">
    <property type="entry name" value="L-SERYL-TRNA(SEC) KINASE"/>
    <property type="match status" value="1"/>
</dbReference>
<dbReference type="Proteomes" id="UP001465755">
    <property type="component" value="Unassembled WGS sequence"/>
</dbReference>
<dbReference type="PANTHER" id="PTHR20873:SF0">
    <property type="entry name" value="L-SERYL-TRNA(SEC) KINASE"/>
    <property type="match status" value="1"/>
</dbReference>
<name>A0AAW1P588_9CHLO</name>
<organism evidence="3 4">
    <name type="scientific">Symbiochloris irregularis</name>
    <dbReference type="NCBI Taxonomy" id="706552"/>
    <lineage>
        <taxon>Eukaryota</taxon>
        <taxon>Viridiplantae</taxon>
        <taxon>Chlorophyta</taxon>
        <taxon>core chlorophytes</taxon>
        <taxon>Trebouxiophyceae</taxon>
        <taxon>Trebouxiales</taxon>
        <taxon>Trebouxiaceae</taxon>
        <taxon>Symbiochloris</taxon>
    </lineage>
</organism>
<evidence type="ECO:0000256" key="2">
    <source>
        <dbReference type="ARBA" id="ARBA00022840"/>
    </source>
</evidence>
<dbReference type="AlphaFoldDB" id="A0AAW1P588"/>
<reference evidence="3 4" key="1">
    <citation type="journal article" date="2024" name="Nat. Commun.">
        <title>Phylogenomics reveals the evolutionary origins of lichenization in chlorophyte algae.</title>
        <authorList>
            <person name="Puginier C."/>
            <person name="Libourel C."/>
            <person name="Otte J."/>
            <person name="Skaloud P."/>
            <person name="Haon M."/>
            <person name="Grisel S."/>
            <person name="Petersen M."/>
            <person name="Berrin J.G."/>
            <person name="Delaux P.M."/>
            <person name="Dal Grande F."/>
            <person name="Keller J."/>
        </authorList>
    </citation>
    <scope>NUCLEOTIDE SEQUENCE [LARGE SCALE GENOMIC DNA]</scope>
    <source>
        <strain evidence="3 4">SAG 2036</strain>
    </source>
</reference>
<evidence type="ECO:0000313" key="4">
    <source>
        <dbReference type="Proteomes" id="UP001465755"/>
    </source>
</evidence>
<keyword evidence="4" id="KW-1185">Reference proteome</keyword>
<accession>A0AAW1P588</accession>
<dbReference type="GO" id="GO:0000049">
    <property type="term" value="F:tRNA binding"/>
    <property type="evidence" value="ECO:0007669"/>
    <property type="project" value="TreeGrafter"/>
</dbReference>
<dbReference type="Gene3D" id="3.40.50.300">
    <property type="entry name" value="P-loop containing nucleotide triphosphate hydrolases"/>
    <property type="match status" value="1"/>
</dbReference>
<dbReference type="InterPro" id="IPR027417">
    <property type="entry name" value="P-loop_NTPase"/>
</dbReference>
<protein>
    <submittedName>
        <fullName evidence="3">Uncharacterized protein</fullName>
    </submittedName>
</protein>
<dbReference type="InterPro" id="IPR052648">
    <property type="entry name" value="Ser-tRNA(Sec)_kinase"/>
</dbReference>